<name>A0A699H074_TANCI</name>
<feature type="domain" description="Reverse transcriptase Ty1/copia-type" evidence="3">
    <location>
        <begin position="582"/>
        <end position="654"/>
    </location>
</feature>
<feature type="region of interest" description="Disordered" evidence="1">
    <location>
        <begin position="66"/>
        <end position="85"/>
    </location>
</feature>
<sequence length="1254" mass="141063">MAQTTARYHAKRGTHKQYAQMTLLNPQRHVVLTTVLTQSKLVLINAVRPVTTVVLKINVTRPRQAKTVVTKPNSPARRPINRSLSPKASNFPLKVTAVKAPMVNAAQGVQGNWEWKPKCLILNHVSRNTSTSMTLKRFDYNDALERSKSDKGVINSGCLRHMTRNMSYLSDFVELNDGYVAFGGNPKGGKISRKEMCDKKNIVLFTDTECLVLSPEFKLPDENQVLHRVPRENNMYNVNLKNIVPSGDLTCLFAKATLDGSNLWHKRLGRINFKPINKIVKGNLVRGLPSKVLENDNTYVACKKGKQHRASCSGPTWLFDIDTLTKTMNYQPVTASNQSNPSACVQEQFNAKKAGEKMSNNMCFFLFGLLVLQILRTLMEMMPLMKRSLSLNEGSLSLKSMFLQAVLLKFEDFSDNNINEDNAAGTLVLTVRQLSPNSTNTFSAVGPLNVAASPTHGKSSCIDTSHYPDNPNMPELEDITYSDDEDDVGAEADFNNLETSITVSPIPTTRVHKDHLVTQIIGDLSLATQTRSMTRVAKDQEPKRVHQALKDPSWIEAMQEELLQFKMQKVWVLVDLSHGKRAIGHTQEEGIDYEEVFAPVARIEAIRLFLAYASFMGFIVYQMDVKSAFLYGTIKEEVYVCQPLGFEDPDYPNKGKPHLGMWYPKDSPFDLVAYSDSHYAGTSLDRKSTTRGCQFLGCILISWQCKKQTVVATSSTEAEYVAAASCYAQVLWIQNQQLDYGPDQMVFGKDSLNPLMANNLPKIIWYSTHHVALMKSWLVQKQTALGVNTPRCDEDRLELMELMIFLLSSDEKVGVEVSVVDLQVSAVRLIFLLLVQKFLLFGLTNWCYSLNAVRSQNKNKVIIMKATIRDALCLDDAEVGEGALEVNVKDVPAAGVAAEGDVSAAVDVVPTVVEESSIPSLSPLTPPPQPSQDIPSTSQRVKKLERRNKAYKLKRLEKVGTEQRIKTSDDTVMDDVSNQDRMTADMDANVDVTLKDVAAQDAEIDEKPAELQEVVEVVTTTELITKVVTAASATITATAPQLTTAASRRKGRYQALKRKPQTEAQARKNIMIYLRNVVGFKMDYFKGMTYDDIRPIFKKKFNSNVAFLLKTNEQMDEEDSRALKRLSESQDDKTAKKQKLDEEAEELKRHLQIVSNDEDDVYTEATPLALKVLVVDYEIHTKNNKPYYKIKKADGSHQLYLSFLSVLRNFDREDLEVLWRLVKERFTYTKPKNFSDDFMLTTLRAMFEKPNIQA</sequence>
<evidence type="ECO:0000256" key="2">
    <source>
        <dbReference type="SAM" id="Phobius"/>
    </source>
</evidence>
<feature type="domain" description="GAG-pre-integrase" evidence="4">
    <location>
        <begin position="235"/>
        <end position="307"/>
    </location>
</feature>
<reference evidence="5" key="1">
    <citation type="journal article" date="2019" name="Sci. Rep.">
        <title>Draft genome of Tanacetum cinerariifolium, the natural source of mosquito coil.</title>
        <authorList>
            <person name="Yamashiro T."/>
            <person name="Shiraishi A."/>
            <person name="Satake H."/>
            <person name="Nakayama K."/>
        </authorList>
    </citation>
    <scope>NUCLEOTIDE SEQUENCE</scope>
</reference>
<accession>A0A699H074</accession>
<keyword evidence="2" id="KW-0472">Membrane</keyword>
<feature type="region of interest" description="Disordered" evidence="1">
    <location>
        <begin position="1119"/>
        <end position="1141"/>
    </location>
</feature>
<organism evidence="5">
    <name type="scientific">Tanacetum cinerariifolium</name>
    <name type="common">Dalmatian daisy</name>
    <name type="synonym">Chrysanthemum cinerariifolium</name>
    <dbReference type="NCBI Taxonomy" id="118510"/>
    <lineage>
        <taxon>Eukaryota</taxon>
        <taxon>Viridiplantae</taxon>
        <taxon>Streptophyta</taxon>
        <taxon>Embryophyta</taxon>
        <taxon>Tracheophyta</taxon>
        <taxon>Spermatophyta</taxon>
        <taxon>Magnoliopsida</taxon>
        <taxon>eudicotyledons</taxon>
        <taxon>Gunneridae</taxon>
        <taxon>Pentapetalae</taxon>
        <taxon>asterids</taxon>
        <taxon>campanulids</taxon>
        <taxon>Asterales</taxon>
        <taxon>Asteraceae</taxon>
        <taxon>Asteroideae</taxon>
        <taxon>Anthemideae</taxon>
        <taxon>Anthemidinae</taxon>
        <taxon>Tanacetum</taxon>
    </lineage>
</organism>
<keyword evidence="2" id="KW-1133">Transmembrane helix</keyword>
<comment type="caution">
    <text evidence="5">The sequence shown here is derived from an EMBL/GenBank/DDBJ whole genome shotgun (WGS) entry which is preliminary data.</text>
</comment>
<proteinExistence type="predicted"/>
<feature type="compositionally biased region" description="Basic and acidic residues" evidence="1">
    <location>
        <begin position="1120"/>
        <end position="1141"/>
    </location>
</feature>
<dbReference type="InterPro" id="IPR025724">
    <property type="entry name" value="GAG-pre-integrase_dom"/>
</dbReference>
<feature type="transmembrane region" description="Helical" evidence="2">
    <location>
        <begin position="358"/>
        <end position="378"/>
    </location>
</feature>
<evidence type="ECO:0000313" key="5">
    <source>
        <dbReference type="EMBL" id="GEW95966.1"/>
    </source>
</evidence>
<dbReference type="InterPro" id="IPR013103">
    <property type="entry name" value="RVT_2"/>
</dbReference>
<evidence type="ECO:0000259" key="3">
    <source>
        <dbReference type="Pfam" id="PF07727"/>
    </source>
</evidence>
<dbReference type="Pfam" id="PF07727">
    <property type="entry name" value="RVT_2"/>
    <property type="match status" value="1"/>
</dbReference>
<dbReference type="EMBL" id="BKCJ010082330">
    <property type="protein sequence ID" value="GEW95966.1"/>
    <property type="molecule type" value="Genomic_DNA"/>
</dbReference>
<dbReference type="AlphaFoldDB" id="A0A699H074"/>
<dbReference type="CDD" id="cd09272">
    <property type="entry name" value="RNase_HI_RT_Ty1"/>
    <property type="match status" value="1"/>
</dbReference>
<keyword evidence="2" id="KW-0812">Transmembrane</keyword>
<dbReference type="Pfam" id="PF13976">
    <property type="entry name" value="gag_pre-integrs"/>
    <property type="match status" value="1"/>
</dbReference>
<evidence type="ECO:0008006" key="6">
    <source>
        <dbReference type="Google" id="ProtNLM"/>
    </source>
</evidence>
<gene>
    <name evidence="5" type="ORF">Tci_267942</name>
</gene>
<dbReference type="PANTHER" id="PTHR11439:SF495">
    <property type="entry name" value="REVERSE TRANSCRIPTASE, RNA-DEPENDENT DNA POLYMERASE-RELATED"/>
    <property type="match status" value="1"/>
</dbReference>
<dbReference type="PANTHER" id="PTHR11439">
    <property type="entry name" value="GAG-POL-RELATED RETROTRANSPOSON"/>
    <property type="match status" value="1"/>
</dbReference>
<protein>
    <recommendedName>
        <fullName evidence="6">Reverse transcriptase Ty1/copia-type domain-containing protein</fullName>
    </recommendedName>
</protein>
<evidence type="ECO:0000256" key="1">
    <source>
        <dbReference type="SAM" id="MobiDB-lite"/>
    </source>
</evidence>
<evidence type="ECO:0000259" key="4">
    <source>
        <dbReference type="Pfam" id="PF13976"/>
    </source>
</evidence>
<feature type="region of interest" description="Disordered" evidence="1">
    <location>
        <begin position="917"/>
        <end position="942"/>
    </location>
</feature>